<feature type="non-terminal residue" evidence="3">
    <location>
        <position position="69"/>
    </location>
</feature>
<dbReference type="InterPro" id="IPR051261">
    <property type="entry name" value="NLR"/>
</dbReference>
<dbReference type="SUPFAM" id="SSF52047">
    <property type="entry name" value="RNI-like"/>
    <property type="match status" value="1"/>
</dbReference>
<protein>
    <submittedName>
        <fullName evidence="3">Uncharacterized protein</fullName>
    </submittedName>
</protein>
<keyword evidence="2" id="KW-0677">Repeat</keyword>
<evidence type="ECO:0000313" key="4">
    <source>
        <dbReference type="Proteomes" id="UP001558613"/>
    </source>
</evidence>
<dbReference type="EMBL" id="JAYMGO010000003">
    <property type="protein sequence ID" value="KAL1277547.1"/>
    <property type="molecule type" value="Genomic_DNA"/>
</dbReference>
<proteinExistence type="predicted"/>
<sequence>LSGCMVTAEGCATLASALSSNPSHLRELDLSYNHPGESGVKLLFDTLKHIDKINVDHGGEFRIRAGLHK</sequence>
<name>A0ABR3NKL5_9TELE</name>
<keyword evidence="4" id="KW-1185">Reference proteome</keyword>
<dbReference type="PANTHER" id="PTHR24106">
    <property type="entry name" value="NACHT, LRR AND CARD DOMAINS-CONTAINING"/>
    <property type="match status" value="1"/>
</dbReference>
<dbReference type="InterPro" id="IPR032675">
    <property type="entry name" value="LRR_dom_sf"/>
</dbReference>
<evidence type="ECO:0000313" key="3">
    <source>
        <dbReference type="EMBL" id="KAL1277547.1"/>
    </source>
</evidence>
<dbReference type="Gene3D" id="3.80.10.10">
    <property type="entry name" value="Ribonuclease Inhibitor"/>
    <property type="match status" value="1"/>
</dbReference>
<accession>A0ABR3NKL5</accession>
<evidence type="ECO:0000256" key="2">
    <source>
        <dbReference type="ARBA" id="ARBA00022737"/>
    </source>
</evidence>
<feature type="non-terminal residue" evidence="3">
    <location>
        <position position="1"/>
    </location>
</feature>
<reference evidence="3 4" key="1">
    <citation type="submission" date="2023-09" db="EMBL/GenBank/DDBJ databases">
        <authorList>
            <person name="Wang M."/>
        </authorList>
    </citation>
    <scope>NUCLEOTIDE SEQUENCE [LARGE SCALE GENOMIC DNA]</scope>
    <source>
        <strain evidence="3">GT-2023</strain>
        <tissue evidence="3">Liver</tissue>
    </source>
</reference>
<gene>
    <name evidence="3" type="ORF">QQF64_024220</name>
</gene>
<dbReference type="Proteomes" id="UP001558613">
    <property type="component" value="Unassembled WGS sequence"/>
</dbReference>
<organism evidence="3 4">
    <name type="scientific">Cirrhinus molitorella</name>
    <name type="common">mud carp</name>
    <dbReference type="NCBI Taxonomy" id="172907"/>
    <lineage>
        <taxon>Eukaryota</taxon>
        <taxon>Metazoa</taxon>
        <taxon>Chordata</taxon>
        <taxon>Craniata</taxon>
        <taxon>Vertebrata</taxon>
        <taxon>Euteleostomi</taxon>
        <taxon>Actinopterygii</taxon>
        <taxon>Neopterygii</taxon>
        <taxon>Teleostei</taxon>
        <taxon>Ostariophysi</taxon>
        <taxon>Cypriniformes</taxon>
        <taxon>Cyprinidae</taxon>
        <taxon>Labeoninae</taxon>
        <taxon>Labeonini</taxon>
        <taxon>Cirrhinus</taxon>
    </lineage>
</organism>
<keyword evidence="1" id="KW-0433">Leucine-rich repeat</keyword>
<evidence type="ECO:0000256" key="1">
    <source>
        <dbReference type="ARBA" id="ARBA00022614"/>
    </source>
</evidence>
<comment type="caution">
    <text evidence="3">The sequence shown here is derived from an EMBL/GenBank/DDBJ whole genome shotgun (WGS) entry which is preliminary data.</text>
</comment>